<dbReference type="InterPro" id="IPR006047">
    <property type="entry name" value="GH13_cat_dom"/>
</dbReference>
<name>A0A0P0RJR9_9BURK</name>
<organism evidence="2 3">
    <name type="scientific">Paraburkholderia caribensis MBA4</name>
    <dbReference type="NCBI Taxonomy" id="1323664"/>
    <lineage>
        <taxon>Bacteria</taxon>
        <taxon>Pseudomonadati</taxon>
        <taxon>Pseudomonadota</taxon>
        <taxon>Betaproteobacteria</taxon>
        <taxon>Burkholderiales</taxon>
        <taxon>Burkholderiaceae</taxon>
        <taxon>Paraburkholderia</taxon>
    </lineage>
</organism>
<reference evidence="2 3" key="1">
    <citation type="journal article" date="2014" name="Genome Announc.">
        <title>Draft Genome Sequence of the Haloacid-Degrading Burkholderia caribensis Strain MBA4.</title>
        <authorList>
            <person name="Pan Y."/>
            <person name="Kong K.F."/>
            <person name="Tsang J.S."/>
        </authorList>
    </citation>
    <scope>NUCLEOTIDE SEQUENCE [LARGE SCALE GENOMIC DNA]</scope>
    <source>
        <strain evidence="2 3">MBA4</strain>
    </source>
</reference>
<dbReference type="GeneID" id="69972663"/>
<dbReference type="GO" id="GO:0005975">
    <property type="term" value="P:carbohydrate metabolic process"/>
    <property type="evidence" value="ECO:0007669"/>
    <property type="project" value="InterPro"/>
</dbReference>
<dbReference type="InterPro" id="IPR017853">
    <property type="entry name" value="GH"/>
</dbReference>
<dbReference type="GO" id="GO:0004556">
    <property type="term" value="F:alpha-amylase activity"/>
    <property type="evidence" value="ECO:0007669"/>
    <property type="project" value="UniProtKB-EC"/>
</dbReference>
<dbReference type="EC" id="5.4.99.16" evidence="2"/>
<dbReference type="RefSeq" id="WP_035996977.1">
    <property type="nucleotide sequence ID" value="NZ_CP012747.1"/>
</dbReference>
<dbReference type="CDD" id="cd11334">
    <property type="entry name" value="AmyAc_TreS"/>
    <property type="match status" value="1"/>
</dbReference>
<dbReference type="Pfam" id="PF22157">
    <property type="entry name" value="SupH-like_C"/>
    <property type="match status" value="1"/>
</dbReference>
<dbReference type="Proteomes" id="UP000019146">
    <property type="component" value="Chromosome 2"/>
</dbReference>
<dbReference type="Pfam" id="PF00128">
    <property type="entry name" value="Alpha-amylase"/>
    <property type="match status" value="2"/>
</dbReference>
<dbReference type="SMART" id="SM00642">
    <property type="entry name" value="Aamy"/>
    <property type="match status" value="1"/>
</dbReference>
<dbReference type="Gene3D" id="2.60.40.1180">
    <property type="entry name" value="Golgi alpha-mannosidase II"/>
    <property type="match status" value="1"/>
</dbReference>
<dbReference type="SUPFAM" id="SSF51011">
    <property type="entry name" value="Glycosyl hydrolase domain"/>
    <property type="match status" value="1"/>
</dbReference>
<dbReference type="InterPro" id="IPR013780">
    <property type="entry name" value="Glyco_hydro_b"/>
</dbReference>
<dbReference type="Gene3D" id="3.20.20.80">
    <property type="entry name" value="Glycosidases"/>
    <property type="match status" value="1"/>
</dbReference>
<dbReference type="InterPro" id="IPR054049">
    <property type="entry name" value="SupH-like_C"/>
</dbReference>
<keyword evidence="2" id="KW-0413">Isomerase</keyword>
<dbReference type="AlphaFoldDB" id="A0A0P0RJR9"/>
<dbReference type="EMBL" id="CP012747">
    <property type="protein sequence ID" value="ALL69044.1"/>
    <property type="molecule type" value="Genomic_DNA"/>
</dbReference>
<dbReference type="InterPro" id="IPR045857">
    <property type="entry name" value="O16G_dom_2"/>
</dbReference>
<dbReference type="PANTHER" id="PTHR10357">
    <property type="entry name" value="ALPHA-AMYLASE FAMILY MEMBER"/>
    <property type="match status" value="1"/>
</dbReference>
<dbReference type="SUPFAM" id="SSF51445">
    <property type="entry name" value="(Trans)glycosidases"/>
    <property type="match status" value="1"/>
</dbReference>
<dbReference type="EC" id="3.2.1.1" evidence="2"/>
<proteinExistence type="predicted"/>
<keyword evidence="2" id="KW-0378">Hydrolase</keyword>
<accession>A0A0P0RJR9</accession>
<dbReference type="PANTHER" id="PTHR10357:SF219">
    <property type="entry name" value="MALTOSE ALPHA-D-GLUCOSYLTRANSFERASE"/>
    <property type="match status" value="1"/>
</dbReference>
<feature type="domain" description="Glycosyl hydrolase family 13 catalytic" evidence="1">
    <location>
        <begin position="14"/>
        <end position="408"/>
    </location>
</feature>
<evidence type="ECO:0000313" key="2">
    <source>
        <dbReference type="EMBL" id="ALL69044.1"/>
    </source>
</evidence>
<keyword evidence="2" id="KW-0326">Glycosidase</keyword>
<dbReference type="KEGG" id="bcai:K788_0004737"/>
<dbReference type="Gene3D" id="3.90.400.10">
    <property type="entry name" value="Oligo-1,6-glucosidase, Domain 2"/>
    <property type="match status" value="1"/>
</dbReference>
<dbReference type="GO" id="GO:0047471">
    <property type="term" value="F:maltose alpha-D-glucosyltransferase activity"/>
    <property type="evidence" value="ECO:0007669"/>
    <property type="project" value="UniProtKB-EC"/>
</dbReference>
<gene>
    <name evidence="2" type="ORF">K788_0004737</name>
</gene>
<protein>
    <submittedName>
        <fullName evidence="2">Trehalose synthase</fullName>
        <ecNumber evidence="2">3.2.1.1</ecNumber>
        <ecNumber evidence="2">5.4.99.16</ecNumber>
    </submittedName>
</protein>
<sequence>MLNDLWYKNAIIYCLSVGTFMDANGDGVGDFQGLMRRLDYLQGLGMTAIWLMPIQPSPGRDNGYDISDYYNVDPRYGTLGDFAEFTHACAERGLRVIIDLVVNHTSDQHPWFKEARSDPDSKYRDWYVWSDKKPPDAQRGVVFPGVQKSTWSLDKSAKRWYFHRFYDFQPDLNTSNPHVQAELLKIMGFWIQLGVSGFRMDAVPFVIATKGPKVHQPVEQYEMLRTFREFLQWREGDAIILAEANVLPDTDLKYFGDAGERLPMMFNFQVNQNTFYTLATGDTKPLKHALLATRPRPPSAQWGVFLRNHDELDLGRLTPEQRAAVFSAFGPEPNMQLYERGIRRRLAPMLAGDRRRLELAYSLMLSLPGTPVFRYGDEIGMGDDLRRAERACARTPMQWSTEPQGGFTKHPKPHTRVISGGVYGFERVNVARQRRDPNSLLNWMERMIRMRKEVPEISWGDFDVLRTSRNDVLALCYHWRNNSVLFLHSFGAEPCTVKFRSGCNEPVGCRLINLLSDDHSEPGADGRHAVVLEPYGYRWYRVGGLDYLLKRSEI</sequence>
<evidence type="ECO:0000259" key="1">
    <source>
        <dbReference type="SMART" id="SM00642"/>
    </source>
</evidence>
<evidence type="ECO:0000313" key="3">
    <source>
        <dbReference type="Proteomes" id="UP000019146"/>
    </source>
</evidence>